<organism evidence="12 13">
    <name type="scientific">Symbiodinium pilosum</name>
    <name type="common">Dinoflagellate</name>
    <dbReference type="NCBI Taxonomy" id="2952"/>
    <lineage>
        <taxon>Eukaryota</taxon>
        <taxon>Sar</taxon>
        <taxon>Alveolata</taxon>
        <taxon>Dinophyceae</taxon>
        <taxon>Suessiales</taxon>
        <taxon>Symbiodiniaceae</taxon>
        <taxon>Symbiodinium</taxon>
    </lineage>
</organism>
<keyword evidence="6" id="KW-0489">Methyltransferase</keyword>
<dbReference type="PROSITE" id="PS50830">
    <property type="entry name" value="TNASE_3"/>
    <property type="match status" value="1"/>
</dbReference>
<evidence type="ECO:0000256" key="9">
    <source>
        <dbReference type="ARBA" id="ARBA00025699"/>
    </source>
</evidence>
<dbReference type="InterPro" id="IPR029028">
    <property type="entry name" value="Alpha/beta_knot_MTases"/>
</dbReference>
<dbReference type="InterPro" id="IPR046886">
    <property type="entry name" value="RsmE_MTase_dom"/>
</dbReference>
<dbReference type="NCBIfam" id="TIGR00046">
    <property type="entry name" value="RsmE family RNA methyltransferase"/>
    <property type="match status" value="1"/>
</dbReference>
<dbReference type="SUPFAM" id="SSF75217">
    <property type="entry name" value="alpha/beta knot"/>
    <property type="match status" value="1"/>
</dbReference>
<evidence type="ECO:0000256" key="1">
    <source>
        <dbReference type="ARBA" id="ARBA00004496"/>
    </source>
</evidence>
<accession>A0A812KD28</accession>
<evidence type="ECO:0000256" key="2">
    <source>
        <dbReference type="ARBA" id="ARBA00005528"/>
    </source>
</evidence>
<evidence type="ECO:0000256" key="7">
    <source>
        <dbReference type="ARBA" id="ARBA00022679"/>
    </source>
</evidence>
<dbReference type="PANTHER" id="PTHR30027:SF3">
    <property type="entry name" value="16S RRNA (URACIL(1498)-N(3))-METHYLTRANSFERASE"/>
    <property type="match status" value="1"/>
</dbReference>
<dbReference type="GO" id="GO:0070475">
    <property type="term" value="P:rRNA base methylation"/>
    <property type="evidence" value="ECO:0007669"/>
    <property type="project" value="TreeGrafter"/>
</dbReference>
<reference evidence="12" key="1">
    <citation type="submission" date="2021-02" db="EMBL/GenBank/DDBJ databases">
        <authorList>
            <person name="Dougan E. K."/>
            <person name="Rhodes N."/>
            <person name="Thang M."/>
            <person name="Chan C."/>
        </authorList>
    </citation>
    <scope>NUCLEOTIDE SEQUENCE</scope>
</reference>
<dbReference type="Pfam" id="PF00565">
    <property type="entry name" value="SNase"/>
    <property type="match status" value="1"/>
</dbReference>
<evidence type="ECO:0000313" key="12">
    <source>
        <dbReference type="EMBL" id="CAE7221324.1"/>
    </source>
</evidence>
<gene>
    <name evidence="12" type="primary">nucI</name>
    <name evidence="12" type="ORF">SPIL2461_LOCUS2923</name>
</gene>
<evidence type="ECO:0000256" key="5">
    <source>
        <dbReference type="ARBA" id="ARBA00022552"/>
    </source>
</evidence>
<evidence type="ECO:0000256" key="4">
    <source>
        <dbReference type="ARBA" id="ARBA00022490"/>
    </source>
</evidence>
<sequence>MRESVPSPAVPHTEVDRYRYGSVHKRVKLKQAGRCRLIGVNTPETVAPRQQEGAPPDCYGPEASALTKGLLPPGSRVRIEFDVEPTDKYGRQLVYLYRATDGLFINSELVKKGAARRFKVPPNVRYDDMLVKLESDARSTRVGLWQSCPAGAVAPLTAKPLVNAKDVHDFRMQISDAPRSRYEREVVAADAGIDYGSLSVLHADVASPCGLATMNLVLLLAAEVEEINNTGFVLLPTTDRRAKHIATVLKPTSGATIRVGCVGVGVGRAGVQVLEDGQVCLSVAGKNSEASGNLRLSPLPPQPHVELLLAMPRPKVMMRLWSVLSQLGLRRVVLTNAWRVEKPYFSSQATDPSKYTPELLEGLEQAVCTTLPEVQIELRLKPFIEDSLETLFPAPRFLRLLCHPGDAGVPISEAICRAQAQSAPPQAVLLAVGPEGGWVDYEVELFRKHGFTQVSLGSRILTTDVALVSLVALTRDALERSTEKKAVKG</sequence>
<keyword evidence="4" id="KW-0963">Cytoplasm</keyword>
<keyword evidence="8" id="KW-0949">S-adenosyl-L-methionine</keyword>
<comment type="function">
    <text evidence="9">Specifically methylates the N3 position of the uracil ring of uridine 1498 (m3U1498) in 16S rRNA. Acts on the fully assembled 30S ribosomal subunit.</text>
</comment>
<evidence type="ECO:0000256" key="8">
    <source>
        <dbReference type="ARBA" id="ARBA00022691"/>
    </source>
</evidence>
<dbReference type="Pfam" id="PF04452">
    <property type="entry name" value="Methyltrans_RNA"/>
    <property type="match status" value="1"/>
</dbReference>
<comment type="catalytic activity">
    <reaction evidence="10">
        <text>uridine(1498) in 16S rRNA + S-adenosyl-L-methionine = N(3)-methyluridine(1498) in 16S rRNA + S-adenosyl-L-homocysteine + H(+)</text>
        <dbReference type="Rhea" id="RHEA:42920"/>
        <dbReference type="Rhea" id="RHEA-COMP:10283"/>
        <dbReference type="Rhea" id="RHEA-COMP:10284"/>
        <dbReference type="ChEBI" id="CHEBI:15378"/>
        <dbReference type="ChEBI" id="CHEBI:57856"/>
        <dbReference type="ChEBI" id="CHEBI:59789"/>
        <dbReference type="ChEBI" id="CHEBI:65315"/>
        <dbReference type="ChEBI" id="CHEBI:74502"/>
        <dbReference type="EC" id="2.1.1.193"/>
    </reaction>
</comment>
<dbReference type="SMART" id="SM00318">
    <property type="entry name" value="SNc"/>
    <property type="match status" value="1"/>
</dbReference>
<dbReference type="InterPro" id="IPR016071">
    <property type="entry name" value="Staphylococal_nuclease_OB-fold"/>
</dbReference>
<keyword evidence="13" id="KW-1185">Reference proteome</keyword>
<comment type="similarity">
    <text evidence="2">Belongs to the RNA methyltransferase RsmE family.</text>
</comment>
<evidence type="ECO:0000256" key="6">
    <source>
        <dbReference type="ARBA" id="ARBA00022603"/>
    </source>
</evidence>
<evidence type="ECO:0000256" key="3">
    <source>
        <dbReference type="ARBA" id="ARBA00012328"/>
    </source>
</evidence>
<dbReference type="EC" id="2.1.1.193" evidence="3"/>
<dbReference type="Gene3D" id="2.40.50.90">
    <property type="match status" value="1"/>
</dbReference>
<proteinExistence type="inferred from homology"/>
<dbReference type="GO" id="GO:0005737">
    <property type="term" value="C:cytoplasm"/>
    <property type="evidence" value="ECO:0007669"/>
    <property type="project" value="UniProtKB-SubCell"/>
</dbReference>
<dbReference type="OrthoDB" id="2021042at2759"/>
<evidence type="ECO:0000256" key="10">
    <source>
        <dbReference type="ARBA" id="ARBA00047944"/>
    </source>
</evidence>
<dbReference type="GO" id="GO:0070042">
    <property type="term" value="F:rRNA (uridine-N3-)-methyltransferase activity"/>
    <property type="evidence" value="ECO:0007669"/>
    <property type="project" value="TreeGrafter"/>
</dbReference>
<dbReference type="InterPro" id="IPR006700">
    <property type="entry name" value="RsmE"/>
</dbReference>
<evidence type="ECO:0000259" key="11">
    <source>
        <dbReference type="PROSITE" id="PS50830"/>
    </source>
</evidence>
<dbReference type="EMBL" id="CAJNIZ010003335">
    <property type="protein sequence ID" value="CAE7221324.1"/>
    <property type="molecule type" value="Genomic_DNA"/>
</dbReference>
<dbReference type="AlphaFoldDB" id="A0A812KD28"/>
<comment type="caution">
    <text evidence="12">The sequence shown here is derived from an EMBL/GenBank/DDBJ whole genome shotgun (WGS) entry which is preliminary data.</text>
</comment>
<dbReference type="Gene3D" id="3.40.1280.10">
    <property type="match status" value="1"/>
</dbReference>
<dbReference type="Proteomes" id="UP000649617">
    <property type="component" value="Unassembled WGS sequence"/>
</dbReference>
<dbReference type="InterPro" id="IPR029026">
    <property type="entry name" value="tRNA_m1G_MTases_N"/>
</dbReference>
<dbReference type="CDD" id="cd18084">
    <property type="entry name" value="RsmE-like"/>
    <property type="match status" value="1"/>
</dbReference>
<dbReference type="PANTHER" id="PTHR30027">
    <property type="entry name" value="RIBOSOMAL RNA SMALL SUBUNIT METHYLTRANSFERASE E"/>
    <property type="match status" value="1"/>
</dbReference>
<dbReference type="SUPFAM" id="SSF50199">
    <property type="entry name" value="Staphylococcal nuclease"/>
    <property type="match status" value="1"/>
</dbReference>
<dbReference type="InterPro" id="IPR035437">
    <property type="entry name" value="SNase_OB-fold_sf"/>
</dbReference>
<evidence type="ECO:0000313" key="13">
    <source>
        <dbReference type="Proteomes" id="UP000649617"/>
    </source>
</evidence>
<comment type="subcellular location">
    <subcellularLocation>
        <location evidence="1">Cytoplasm</location>
    </subcellularLocation>
</comment>
<feature type="domain" description="TNase-like" evidence="11">
    <location>
        <begin position="27"/>
        <end position="147"/>
    </location>
</feature>
<protein>
    <recommendedName>
        <fullName evidence="3">16S rRNA (uracil(1498)-N(3))-methyltransferase</fullName>
        <ecNumber evidence="3">2.1.1.193</ecNumber>
    </recommendedName>
</protein>
<name>A0A812KD28_SYMPI</name>
<keyword evidence="5" id="KW-0698">rRNA processing</keyword>
<keyword evidence="7" id="KW-0808">Transferase</keyword>